<evidence type="ECO:0000256" key="1">
    <source>
        <dbReference type="SAM" id="Phobius"/>
    </source>
</evidence>
<evidence type="ECO:0000313" key="2">
    <source>
        <dbReference type="EMBL" id="RKQ83883.1"/>
    </source>
</evidence>
<dbReference type="RefSeq" id="WP_121444784.1">
    <property type="nucleotide sequence ID" value="NZ_RBIJ01000005.1"/>
</dbReference>
<dbReference type="AlphaFoldDB" id="A0A660KZF1"/>
<keyword evidence="1" id="KW-0812">Transmembrane</keyword>
<gene>
    <name evidence="2" type="ORF">C7438_1543</name>
</gene>
<feature type="transmembrane region" description="Helical" evidence="1">
    <location>
        <begin position="7"/>
        <end position="27"/>
    </location>
</feature>
<evidence type="ECO:0000313" key="3">
    <source>
        <dbReference type="Proteomes" id="UP000267019"/>
    </source>
</evidence>
<evidence type="ECO:0008006" key="4">
    <source>
        <dbReference type="Google" id="ProtNLM"/>
    </source>
</evidence>
<keyword evidence="1" id="KW-0472">Membrane</keyword>
<dbReference type="OrthoDB" id="2388036at2"/>
<comment type="caution">
    <text evidence="2">The sequence shown here is derived from an EMBL/GenBank/DDBJ whole genome shotgun (WGS) entry which is preliminary data.</text>
</comment>
<organism evidence="2 3">
    <name type="scientific">Brockia lithotrophica</name>
    <dbReference type="NCBI Taxonomy" id="933949"/>
    <lineage>
        <taxon>Bacteria</taxon>
        <taxon>Bacillati</taxon>
        <taxon>Bacillota</taxon>
        <taxon>Bacilli</taxon>
        <taxon>Bacillales</taxon>
        <taxon>Bacillales Family X. Incertae Sedis</taxon>
        <taxon>Brockia</taxon>
    </lineage>
</organism>
<proteinExistence type="predicted"/>
<protein>
    <recommendedName>
        <fullName evidence="4">Regulatory protein YycH-like domain-containing protein</fullName>
    </recommendedName>
</protein>
<reference evidence="2 3" key="1">
    <citation type="submission" date="2018-10" db="EMBL/GenBank/DDBJ databases">
        <title>Genomic Encyclopedia of Type Strains, Phase IV (KMG-IV): sequencing the most valuable type-strain genomes for metagenomic binning, comparative biology and taxonomic classification.</title>
        <authorList>
            <person name="Goeker M."/>
        </authorList>
    </citation>
    <scope>NUCLEOTIDE SEQUENCE [LARGE SCALE GENOMIC DNA]</scope>
    <source>
        <strain evidence="2 3">DSM 22653</strain>
    </source>
</reference>
<keyword evidence="3" id="KW-1185">Reference proteome</keyword>
<keyword evidence="1" id="KW-1133">Transmembrane helix</keyword>
<dbReference type="EMBL" id="RBIJ01000005">
    <property type="protein sequence ID" value="RKQ83883.1"/>
    <property type="molecule type" value="Genomic_DNA"/>
</dbReference>
<accession>A0A660KZF1</accession>
<name>A0A660KZF1_9BACL</name>
<dbReference type="Proteomes" id="UP000267019">
    <property type="component" value="Unassembled WGS sequence"/>
</dbReference>
<sequence>MREAKPLLYLLVLFLVLDAFLLVLWLGERFVYEGLRPLLPGDTRTAGLPAGIGRDQPYLSYWTVDETYANLALPEVRLVAEGRGEWTALLPTPLPEGREEVALAEYFPYARSFRLVGKAGGRTVYRQLLDGYPVFDGWVEVEEDRRTVHLHPVVPREKGPPRLLIPPESVAQVLADAGVLPPGKKIDRLEAGFRLVPYGEKDPLRLIVPVWRATVGDQVYDVSGFLGLLLQQGTPRLQP</sequence>